<keyword evidence="2" id="KW-0378">Hydrolase</keyword>
<feature type="transmembrane region" description="Helical" evidence="1">
    <location>
        <begin position="15"/>
        <end position="32"/>
    </location>
</feature>
<evidence type="ECO:0000313" key="3">
    <source>
        <dbReference type="Proteomes" id="UP000727407"/>
    </source>
</evidence>
<sequence length="72" mass="8030">YPITVGQLSQLRATGMSWISIANMLGISLSTLSQRRDMFGLVENYYAIPNSQMDEIIRDITAHTANAGERLQ</sequence>
<accession>A0A8J4X466</accession>
<proteinExistence type="predicted"/>
<feature type="non-terminal residue" evidence="2">
    <location>
        <position position="72"/>
    </location>
</feature>
<keyword evidence="1" id="KW-1133">Transmembrane helix</keyword>
<keyword evidence="1" id="KW-0812">Transmembrane</keyword>
<keyword evidence="1" id="KW-0472">Membrane</keyword>
<gene>
    <name evidence="2" type="ORF">DAT39_006179</name>
</gene>
<keyword evidence="2" id="KW-0347">Helicase</keyword>
<comment type="caution">
    <text evidence="2">The sequence shown here is derived from an EMBL/GenBank/DDBJ whole genome shotgun (WGS) entry which is preliminary data.</text>
</comment>
<dbReference type="EMBL" id="QNUK01000063">
    <property type="protein sequence ID" value="KAF5904067.1"/>
    <property type="molecule type" value="Genomic_DNA"/>
</dbReference>
<keyword evidence="2" id="KW-0067">ATP-binding</keyword>
<protein>
    <submittedName>
        <fullName evidence="2">ATP-dependent DNA helicase PIF1</fullName>
    </submittedName>
</protein>
<dbReference type="Proteomes" id="UP000727407">
    <property type="component" value="Unassembled WGS sequence"/>
</dbReference>
<keyword evidence="3" id="KW-1185">Reference proteome</keyword>
<dbReference type="OrthoDB" id="8985905at2759"/>
<dbReference type="GO" id="GO:0004386">
    <property type="term" value="F:helicase activity"/>
    <property type="evidence" value="ECO:0007669"/>
    <property type="project" value="UniProtKB-KW"/>
</dbReference>
<reference evidence="2" key="1">
    <citation type="submission" date="2020-07" db="EMBL/GenBank/DDBJ databases">
        <title>Clarias magur genome sequencing, assembly and annotation.</title>
        <authorList>
            <person name="Kushwaha B."/>
            <person name="Kumar R."/>
            <person name="Das P."/>
            <person name="Joshi C.G."/>
            <person name="Kumar D."/>
            <person name="Nagpure N.S."/>
            <person name="Pandey M."/>
            <person name="Agarwal S."/>
            <person name="Srivastava S."/>
            <person name="Singh M."/>
            <person name="Sahoo L."/>
            <person name="Jayasankar P."/>
            <person name="Meher P.K."/>
            <person name="Koringa P.G."/>
            <person name="Iquebal M.A."/>
            <person name="Das S.P."/>
            <person name="Bit A."/>
            <person name="Patnaik S."/>
            <person name="Patel N."/>
            <person name="Shah T.M."/>
            <person name="Hinsu A."/>
            <person name="Jena J.K."/>
        </authorList>
    </citation>
    <scope>NUCLEOTIDE SEQUENCE</scope>
    <source>
        <strain evidence="2">CIFAMagur01</strain>
        <tissue evidence="2">Testis</tissue>
    </source>
</reference>
<evidence type="ECO:0000313" key="2">
    <source>
        <dbReference type="EMBL" id="KAF5904067.1"/>
    </source>
</evidence>
<organism evidence="2 3">
    <name type="scientific">Clarias magur</name>
    <name type="common">Asian catfish</name>
    <name type="synonym">Macropteronotus magur</name>
    <dbReference type="NCBI Taxonomy" id="1594786"/>
    <lineage>
        <taxon>Eukaryota</taxon>
        <taxon>Metazoa</taxon>
        <taxon>Chordata</taxon>
        <taxon>Craniata</taxon>
        <taxon>Vertebrata</taxon>
        <taxon>Euteleostomi</taxon>
        <taxon>Actinopterygii</taxon>
        <taxon>Neopterygii</taxon>
        <taxon>Teleostei</taxon>
        <taxon>Ostariophysi</taxon>
        <taxon>Siluriformes</taxon>
        <taxon>Clariidae</taxon>
        <taxon>Clarias</taxon>
    </lineage>
</organism>
<name>A0A8J4X466_CLAMG</name>
<dbReference type="AlphaFoldDB" id="A0A8J4X466"/>
<keyword evidence="2" id="KW-0547">Nucleotide-binding</keyword>
<evidence type="ECO:0000256" key="1">
    <source>
        <dbReference type="SAM" id="Phobius"/>
    </source>
</evidence>
<feature type="non-terminal residue" evidence="2">
    <location>
        <position position="1"/>
    </location>
</feature>